<evidence type="ECO:0000256" key="1">
    <source>
        <dbReference type="ARBA" id="ARBA00004448"/>
    </source>
</evidence>
<evidence type="ECO:0000256" key="3">
    <source>
        <dbReference type="ARBA" id="ARBA00022448"/>
    </source>
</evidence>
<evidence type="ECO:0000256" key="7">
    <source>
        <dbReference type="ARBA" id="ARBA00022989"/>
    </source>
</evidence>
<keyword evidence="7 10" id="KW-1133">Transmembrane helix</keyword>
<keyword evidence="10" id="KW-0249">Electron transport</keyword>
<dbReference type="InterPro" id="IPR007992">
    <property type="entry name" value="CybS"/>
</dbReference>
<evidence type="ECO:0000256" key="6">
    <source>
        <dbReference type="ARBA" id="ARBA00022946"/>
    </source>
</evidence>
<keyword evidence="6 10" id="KW-0809">Transit peptide</keyword>
<comment type="caution">
    <text evidence="10">Lacks conserved residue(s) required for the propagation of feature annotation.</text>
</comment>
<dbReference type="EMBL" id="OW152828">
    <property type="protein sequence ID" value="CAH2044669.1"/>
    <property type="molecule type" value="Genomic_DNA"/>
</dbReference>
<keyword evidence="8 10" id="KW-0496">Mitochondrion</keyword>
<dbReference type="Proteomes" id="UP000837857">
    <property type="component" value="Chromosome 16"/>
</dbReference>
<dbReference type="Pfam" id="PF05328">
    <property type="entry name" value="CybS"/>
    <property type="match status" value="1"/>
</dbReference>
<evidence type="ECO:0000256" key="8">
    <source>
        <dbReference type="ARBA" id="ARBA00023128"/>
    </source>
</evidence>
<feature type="transmembrane region" description="Helical" evidence="10">
    <location>
        <begin position="146"/>
        <end position="166"/>
    </location>
</feature>
<name>A0ABN8HZE0_9NEOP</name>
<keyword evidence="10" id="KW-0408">Iron</keyword>
<keyword evidence="12" id="KW-1185">Reference proteome</keyword>
<gene>
    <name evidence="11" type="ORF">IPOD504_LOCUS4729</name>
</gene>
<keyword evidence="10" id="KW-0349">Heme</keyword>
<dbReference type="Gene3D" id="1.20.1300.10">
    <property type="entry name" value="Fumarate reductase/succinate dehydrogenase, transmembrane subunit"/>
    <property type="match status" value="1"/>
</dbReference>
<evidence type="ECO:0000256" key="5">
    <source>
        <dbReference type="ARBA" id="ARBA00022792"/>
    </source>
</evidence>
<organism evidence="11 12">
    <name type="scientific">Iphiclides podalirius</name>
    <name type="common">scarce swallowtail</name>
    <dbReference type="NCBI Taxonomy" id="110791"/>
    <lineage>
        <taxon>Eukaryota</taxon>
        <taxon>Metazoa</taxon>
        <taxon>Ecdysozoa</taxon>
        <taxon>Arthropoda</taxon>
        <taxon>Hexapoda</taxon>
        <taxon>Insecta</taxon>
        <taxon>Pterygota</taxon>
        <taxon>Neoptera</taxon>
        <taxon>Endopterygota</taxon>
        <taxon>Lepidoptera</taxon>
        <taxon>Glossata</taxon>
        <taxon>Ditrysia</taxon>
        <taxon>Papilionoidea</taxon>
        <taxon>Papilionidae</taxon>
        <taxon>Papilioninae</taxon>
        <taxon>Iphiclides</taxon>
    </lineage>
</organism>
<dbReference type="PANTHER" id="PTHR13337">
    <property type="entry name" value="SUCCINATE DEHYDROGENASE"/>
    <property type="match status" value="1"/>
</dbReference>
<keyword evidence="5 10" id="KW-0999">Mitochondrion inner membrane</keyword>
<keyword evidence="4 10" id="KW-0812">Transmembrane</keyword>
<comment type="subcellular location">
    <subcellularLocation>
        <location evidence="1 10">Mitochondrion inner membrane</location>
        <topology evidence="1 10">Multi-pass membrane protein</topology>
    </subcellularLocation>
</comment>
<feature type="non-terminal residue" evidence="11">
    <location>
        <position position="189"/>
    </location>
</feature>
<evidence type="ECO:0000313" key="11">
    <source>
        <dbReference type="EMBL" id="CAH2044669.1"/>
    </source>
</evidence>
<keyword evidence="9 10" id="KW-0472">Membrane</keyword>
<dbReference type="SUPFAM" id="SSF81343">
    <property type="entry name" value="Fumarate reductase respiratory complex transmembrane subunits"/>
    <property type="match status" value="1"/>
</dbReference>
<feature type="transmembrane region" description="Helical" evidence="10">
    <location>
        <begin position="112"/>
        <end position="134"/>
    </location>
</feature>
<evidence type="ECO:0000256" key="2">
    <source>
        <dbReference type="ARBA" id="ARBA00007294"/>
    </source>
</evidence>
<dbReference type="PANTHER" id="PTHR13337:SF2">
    <property type="entry name" value="SUCCINATE DEHYDROGENASE [UBIQUINONE] CYTOCHROME B SMALL SUBUNIT, MITOCHONDRIAL"/>
    <property type="match status" value="1"/>
</dbReference>
<comment type="function">
    <text evidence="10">Membrane-anchoring subunit of succinate dehydrogenase (SDH) that is involved in complex II of the mitochondrial electron transport chain and is responsible for transferring electrons from succinate to ubiquinone (coenzyme Q).</text>
</comment>
<protein>
    <recommendedName>
        <fullName evidence="10">Succinate dehydrogenase [ubiquinone] cytochrome b small subunit</fullName>
    </recommendedName>
</protein>
<keyword evidence="3 10" id="KW-0813">Transport</keyword>
<proteinExistence type="inferred from homology"/>
<evidence type="ECO:0000313" key="12">
    <source>
        <dbReference type="Proteomes" id="UP000837857"/>
    </source>
</evidence>
<sequence length="189" mass="20724">MALSMFLRTPVCTNQAFTKQIMRLATYSATSNSSLTLRALPSVLSHKDHAIKPQTTPIFDSVRSFRTTAVRMSDDEKPHDHAKLWVIEKATSALLVPLIPLGLLIPNKLFDSLLAILITAHSFWGLEAIAVDYVRASIFGPVIPKIAIGLVYLISIATLGGLFYIISHDVGLANAVRHFWSVKSNSQVA</sequence>
<keyword evidence="10" id="KW-0816">Tricarboxylic acid cycle</keyword>
<comment type="similarity">
    <text evidence="2 10">Belongs to the CybS family.</text>
</comment>
<evidence type="ECO:0000256" key="9">
    <source>
        <dbReference type="ARBA" id="ARBA00023136"/>
    </source>
</evidence>
<evidence type="ECO:0000256" key="10">
    <source>
        <dbReference type="RuleBase" id="RU364031"/>
    </source>
</evidence>
<keyword evidence="10" id="KW-0479">Metal-binding</keyword>
<accession>A0ABN8HZE0</accession>
<evidence type="ECO:0000256" key="4">
    <source>
        <dbReference type="ARBA" id="ARBA00022692"/>
    </source>
</evidence>
<dbReference type="InterPro" id="IPR034804">
    <property type="entry name" value="SQR/QFR_C/D"/>
</dbReference>
<reference evidence="11" key="1">
    <citation type="submission" date="2022-03" db="EMBL/GenBank/DDBJ databases">
        <authorList>
            <person name="Martin H S."/>
        </authorList>
    </citation>
    <scope>NUCLEOTIDE SEQUENCE</scope>
</reference>